<dbReference type="InterPro" id="IPR027417">
    <property type="entry name" value="P-loop_NTPase"/>
</dbReference>
<dbReference type="SUPFAM" id="SSF52540">
    <property type="entry name" value="P-loop containing nucleoside triphosphate hydrolases"/>
    <property type="match status" value="1"/>
</dbReference>
<evidence type="ECO:0000313" key="1">
    <source>
        <dbReference type="EMBL" id="MPM86659.1"/>
    </source>
</evidence>
<reference evidence="1" key="1">
    <citation type="submission" date="2019-08" db="EMBL/GenBank/DDBJ databases">
        <authorList>
            <person name="Kucharzyk K."/>
            <person name="Murdoch R.W."/>
            <person name="Higgins S."/>
            <person name="Loffler F."/>
        </authorList>
    </citation>
    <scope>NUCLEOTIDE SEQUENCE</scope>
</reference>
<dbReference type="Gene3D" id="3.40.50.300">
    <property type="entry name" value="P-loop containing nucleotide triphosphate hydrolases"/>
    <property type="match status" value="1"/>
</dbReference>
<name>A0A645DBR6_9ZZZZ</name>
<sequence>MKIENNIIKHYMRNVYFITGTAYSGKSTMVKLLAEKYGMIFCGENYHEIVAAAVKAPDKQPALCYFETMSGWQEFINRTPDEYYSWILKASEEAAEIEVAELIKLSASDSKIIVDTNISLEVLHEISDYNHVAVMLSPQSMSVDHFFDRSDPEKQFLLMQIKNAVDPEKTLENFRACIAKCNSADEYKKYKNSGFFIIVREDSQINTKAEVLEALERHFEL</sequence>
<comment type="caution">
    <text evidence="1">The sequence shown here is derived from an EMBL/GenBank/DDBJ whole genome shotgun (WGS) entry which is preliminary data.</text>
</comment>
<evidence type="ECO:0008006" key="2">
    <source>
        <dbReference type="Google" id="ProtNLM"/>
    </source>
</evidence>
<accession>A0A645DBR6</accession>
<organism evidence="1">
    <name type="scientific">bioreactor metagenome</name>
    <dbReference type="NCBI Taxonomy" id="1076179"/>
    <lineage>
        <taxon>unclassified sequences</taxon>
        <taxon>metagenomes</taxon>
        <taxon>ecological metagenomes</taxon>
    </lineage>
</organism>
<gene>
    <name evidence="1" type="ORF">SDC9_133750</name>
</gene>
<dbReference type="AlphaFoldDB" id="A0A645DBR6"/>
<protein>
    <recommendedName>
        <fullName evidence="2">NadR/Ttd14 AAA domain-containing protein</fullName>
    </recommendedName>
</protein>
<dbReference type="EMBL" id="VSSQ01034645">
    <property type="protein sequence ID" value="MPM86659.1"/>
    <property type="molecule type" value="Genomic_DNA"/>
</dbReference>
<proteinExistence type="predicted"/>